<organism evidence="2 3">
    <name type="scientific">Halalkalibacillus sediminis</name>
    <dbReference type="NCBI Taxonomy" id="2018042"/>
    <lineage>
        <taxon>Bacteria</taxon>
        <taxon>Bacillati</taxon>
        <taxon>Bacillota</taxon>
        <taxon>Bacilli</taxon>
        <taxon>Bacillales</taxon>
        <taxon>Bacillaceae</taxon>
        <taxon>Halalkalibacillus</taxon>
    </lineage>
</organism>
<name>A0A2I0QS81_9BACI</name>
<dbReference type="Proteomes" id="UP000243524">
    <property type="component" value="Unassembled WGS sequence"/>
</dbReference>
<proteinExistence type="predicted"/>
<dbReference type="NCBIfam" id="TIGR04087">
    <property type="entry name" value="YqxM_for_SipW"/>
    <property type="match status" value="1"/>
</dbReference>
<reference evidence="2 3" key="1">
    <citation type="submission" date="2017-06" db="EMBL/GenBank/DDBJ databases">
        <title>the draft geome sequence of Illustriluteabacillus marina B3227.</title>
        <authorList>
            <person name="He R.-H."/>
            <person name="Du Z.-J."/>
        </authorList>
    </citation>
    <scope>NUCLEOTIDE SEQUENCE [LARGE SCALE GENOMIC DNA]</scope>
    <source>
        <strain evidence="2 3">B3227</strain>
    </source>
</reference>
<feature type="region of interest" description="Disordered" evidence="1">
    <location>
        <begin position="155"/>
        <end position="184"/>
    </location>
</feature>
<dbReference type="OrthoDB" id="2560527at2"/>
<sequence length="347" mass="38809">MRKGRLTMMRKKQLQRRIFLKAFLVLYITFLSISLSTGGTDAQFNDVETIKESISTCVWHVNDKGEYVCGEGDWDNSSLDFDGMDVGGTLDELFAWVKNGGDGDMESSWIYYVYKDGEKIEDFEGETPLIKSGDKAKLIYDGPIEPGDYKFRFIRPDEHANGNGKGKGKNLSINESESSGGYSSTITITEEMFEGSEIEVQTMDVENEISEEEDEKNSIQKPQQESQENDDVDDKEREQSDGTKDASEQADESDNKDSKSGEENVTTGEDKKNKKNSSKEDKKETSGSDSQVEVSEDNTESENNQTSDEESDQAEEDAKKENVGPDTDKVENVDSDNSKKVNTDSDE</sequence>
<feature type="region of interest" description="Disordered" evidence="1">
    <location>
        <begin position="208"/>
        <end position="347"/>
    </location>
</feature>
<gene>
    <name evidence="2" type="primary">tapA</name>
    <name evidence="2" type="ORF">CEY16_10705</name>
</gene>
<dbReference type="AlphaFoldDB" id="A0A2I0QS81"/>
<evidence type="ECO:0000256" key="1">
    <source>
        <dbReference type="SAM" id="MobiDB-lite"/>
    </source>
</evidence>
<dbReference type="GO" id="GO:0097311">
    <property type="term" value="C:bacterial biofilm matrix"/>
    <property type="evidence" value="ECO:0007669"/>
    <property type="project" value="InterPro"/>
</dbReference>
<protein>
    <submittedName>
        <fullName evidence="2">Amyloid fiber anchoring/assembly protein TapA</fullName>
    </submittedName>
</protein>
<dbReference type="RefSeq" id="WP_101332030.1">
    <property type="nucleotide sequence ID" value="NZ_PJNH01000003.1"/>
</dbReference>
<feature type="compositionally biased region" description="Basic and acidic residues" evidence="1">
    <location>
        <begin position="234"/>
        <end position="286"/>
    </location>
</feature>
<keyword evidence="3" id="KW-1185">Reference proteome</keyword>
<dbReference type="InterPro" id="IPR023848">
    <property type="entry name" value="TasA"/>
</dbReference>
<evidence type="ECO:0000313" key="3">
    <source>
        <dbReference type="Proteomes" id="UP000243524"/>
    </source>
</evidence>
<dbReference type="EMBL" id="PJNH01000003">
    <property type="protein sequence ID" value="PKR77202.1"/>
    <property type="molecule type" value="Genomic_DNA"/>
</dbReference>
<evidence type="ECO:0000313" key="2">
    <source>
        <dbReference type="EMBL" id="PKR77202.1"/>
    </source>
</evidence>
<comment type="caution">
    <text evidence="2">The sequence shown here is derived from an EMBL/GenBank/DDBJ whole genome shotgun (WGS) entry which is preliminary data.</text>
</comment>
<accession>A0A2I0QS81</accession>
<feature type="compositionally biased region" description="Basic and acidic residues" evidence="1">
    <location>
        <begin position="316"/>
        <end position="347"/>
    </location>
</feature>
<feature type="compositionally biased region" description="Low complexity" evidence="1">
    <location>
        <begin position="169"/>
        <end position="184"/>
    </location>
</feature>